<sequence length="405" mass="44938">MKGVKKGVCWLLICSLSLCLTGCWDSTEINGIAIVSAVALDKSDDGQILMSMLITNPGKISSTVSGSEQKSSTGQATILLSEKGTGVLDIYQKIQAKLPKVIYLSHLRVIVIGQDLAKEGVSGILDFFTRYRESHLRTEVVITKDKAVDLFKINTEYEKLPSESIRKKTQLVLGSKSTLLKFFNNITEEGIEAQVPEFETGPFESDSDSKDNEKQNPAVVFKGTAVFKNDKLLGFLDDQKLKGVVNFNGSTKLGCITIPIPKEKGGGFVSLRIPESSTNISPMIQNDKLEADVTIKIEGRIFENESKLDLSDSKVISYIESLFKDTLNQNIKPLLNTVQKDFNSDIYGFGAAFHRKYPEKWNAELKTHWDETFRNLPINLNYGVTISYVGFLTKSLGIEEKALIK</sequence>
<evidence type="ECO:0000256" key="7">
    <source>
        <dbReference type="ARBA" id="ARBA00023288"/>
    </source>
</evidence>
<reference evidence="11 12" key="1">
    <citation type="submission" date="2021-03" db="EMBL/GenBank/DDBJ databases">
        <title>Caproiciproducens sp. nov. isolated from feces of cow.</title>
        <authorList>
            <person name="Choi J.-Y."/>
        </authorList>
    </citation>
    <scope>NUCLEOTIDE SEQUENCE [LARGE SCALE GENOMIC DNA]</scope>
    <source>
        <strain evidence="11 12">AGMB10547</strain>
    </source>
</reference>
<name>A0ABS7DNA4_9FIRM</name>
<dbReference type="InterPro" id="IPR057336">
    <property type="entry name" value="GerAC_N"/>
</dbReference>
<feature type="domain" description="Spore germination GerAC-like C-terminal" evidence="9">
    <location>
        <begin position="222"/>
        <end position="390"/>
    </location>
</feature>
<evidence type="ECO:0000256" key="3">
    <source>
        <dbReference type="ARBA" id="ARBA00022544"/>
    </source>
</evidence>
<evidence type="ECO:0000313" key="12">
    <source>
        <dbReference type="Proteomes" id="UP000719942"/>
    </source>
</evidence>
<dbReference type="InterPro" id="IPR046953">
    <property type="entry name" value="Spore_GerAC-like_C"/>
</dbReference>
<protein>
    <submittedName>
        <fullName evidence="11">Ger(X)C family spore germination protein</fullName>
    </submittedName>
</protein>
<feature type="signal peptide" evidence="8">
    <location>
        <begin position="1"/>
        <end position="22"/>
    </location>
</feature>
<evidence type="ECO:0000256" key="5">
    <source>
        <dbReference type="ARBA" id="ARBA00023136"/>
    </source>
</evidence>
<feature type="chain" id="PRO_5047448873" evidence="8">
    <location>
        <begin position="23"/>
        <end position="405"/>
    </location>
</feature>
<evidence type="ECO:0000256" key="6">
    <source>
        <dbReference type="ARBA" id="ARBA00023139"/>
    </source>
</evidence>
<dbReference type="InterPro" id="IPR038501">
    <property type="entry name" value="Spore_GerAC_C_sf"/>
</dbReference>
<keyword evidence="4 8" id="KW-0732">Signal</keyword>
<comment type="caution">
    <text evidence="11">The sequence shown here is derived from an EMBL/GenBank/DDBJ whole genome shotgun (WGS) entry which is preliminary data.</text>
</comment>
<keyword evidence="12" id="KW-1185">Reference proteome</keyword>
<evidence type="ECO:0000256" key="8">
    <source>
        <dbReference type="SAM" id="SignalP"/>
    </source>
</evidence>
<gene>
    <name evidence="11" type="ORF">J5W02_04230</name>
</gene>
<keyword evidence="7" id="KW-0449">Lipoprotein</keyword>
<dbReference type="InterPro" id="IPR008844">
    <property type="entry name" value="Spore_GerAC-like"/>
</dbReference>
<keyword evidence="6" id="KW-0564">Palmitate</keyword>
<organism evidence="11 12">
    <name type="scientific">Caproiciproducens faecalis</name>
    <dbReference type="NCBI Taxonomy" id="2820301"/>
    <lineage>
        <taxon>Bacteria</taxon>
        <taxon>Bacillati</taxon>
        <taxon>Bacillota</taxon>
        <taxon>Clostridia</taxon>
        <taxon>Eubacteriales</taxon>
        <taxon>Acutalibacteraceae</taxon>
        <taxon>Caproiciproducens</taxon>
    </lineage>
</organism>
<dbReference type="Pfam" id="PF05504">
    <property type="entry name" value="Spore_GerAC"/>
    <property type="match status" value="1"/>
</dbReference>
<evidence type="ECO:0000259" key="10">
    <source>
        <dbReference type="Pfam" id="PF25198"/>
    </source>
</evidence>
<dbReference type="Proteomes" id="UP000719942">
    <property type="component" value="Unassembled WGS sequence"/>
</dbReference>
<evidence type="ECO:0000256" key="4">
    <source>
        <dbReference type="ARBA" id="ARBA00022729"/>
    </source>
</evidence>
<dbReference type="Pfam" id="PF25198">
    <property type="entry name" value="Spore_GerAC_N"/>
    <property type="match status" value="1"/>
</dbReference>
<dbReference type="NCBIfam" id="TIGR02887">
    <property type="entry name" value="spore_ger_x_C"/>
    <property type="match status" value="1"/>
</dbReference>
<dbReference type="PANTHER" id="PTHR35789:SF1">
    <property type="entry name" value="SPORE GERMINATION PROTEIN B3"/>
    <property type="match status" value="1"/>
</dbReference>
<evidence type="ECO:0000256" key="2">
    <source>
        <dbReference type="ARBA" id="ARBA00007886"/>
    </source>
</evidence>
<evidence type="ECO:0000259" key="9">
    <source>
        <dbReference type="Pfam" id="PF05504"/>
    </source>
</evidence>
<keyword evidence="5" id="KW-0472">Membrane</keyword>
<dbReference type="PANTHER" id="PTHR35789">
    <property type="entry name" value="SPORE GERMINATION PROTEIN B3"/>
    <property type="match status" value="1"/>
</dbReference>
<evidence type="ECO:0000256" key="1">
    <source>
        <dbReference type="ARBA" id="ARBA00004635"/>
    </source>
</evidence>
<feature type="domain" description="Spore germination protein N-terminal" evidence="10">
    <location>
        <begin position="25"/>
        <end position="198"/>
    </location>
</feature>
<dbReference type="Gene3D" id="3.30.300.210">
    <property type="entry name" value="Nutrient germinant receptor protein C, domain 3"/>
    <property type="match status" value="1"/>
</dbReference>
<comment type="subcellular location">
    <subcellularLocation>
        <location evidence="1">Membrane</location>
        <topology evidence="1">Lipid-anchor</topology>
    </subcellularLocation>
</comment>
<dbReference type="RefSeq" id="WP_219964376.1">
    <property type="nucleotide sequence ID" value="NZ_JAGFNZ010000001.1"/>
</dbReference>
<proteinExistence type="inferred from homology"/>
<comment type="similarity">
    <text evidence="2">Belongs to the GerABKC lipoprotein family.</text>
</comment>
<evidence type="ECO:0000313" key="11">
    <source>
        <dbReference type="EMBL" id="MBW7572011.1"/>
    </source>
</evidence>
<keyword evidence="3" id="KW-0309">Germination</keyword>
<accession>A0ABS7DNA4</accession>
<dbReference type="EMBL" id="JAGFNZ010000001">
    <property type="protein sequence ID" value="MBW7572011.1"/>
    <property type="molecule type" value="Genomic_DNA"/>
</dbReference>